<accession>W9QRC8</accession>
<keyword evidence="3" id="KW-1185">Reference proteome</keyword>
<proteinExistence type="predicted"/>
<evidence type="ECO:0000313" key="2">
    <source>
        <dbReference type="EMBL" id="EXB36940.1"/>
    </source>
</evidence>
<dbReference type="EMBL" id="KE343602">
    <property type="protein sequence ID" value="EXB36940.1"/>
    <property type="molecule type" value="Genomic_DNA"/>
</dbReference>
<evidence type="ECO:0000313" key="3">
    <source>
        <dbReference type="Proteomes" id="UP000030645"/>
    </source>
</evidence>
<feature type="region of interest" description="Disordered" evidence="1">
    <location>
        <begin position="21"/>
        <end position="145"/>
    </location>
</feature>
<dbReference type="Proteomes" id="UP000030645">
    <property type="component" value="Unassembled WGS sequence"/>
</dbReference>
<reference evidence="3" key="1">
    <citation type="submission" date="2013-01" db="EMBL/GenBank/DDBJ databases">
        <title>Draft Genome Sequence of a Mulberry Tree, Morus notabilis C.K. Schneid.</title>
        <authorList>
            <person name="He N."/>
            <person name="Zhao S."/>
        </authorList>
    </citation>
    <scope>NUCLEOTIDE SEQUENCE</scope>
</reference>
<gene>
    <name evidence="2" type="ORF">L484_018314</name>
</gene>
<name>W9QRC8_9ROSA</name>
<evidence type="ECO:0000256" key="1">
    <source>
        <dbReference type="SAM" id="MobiDB-lite"/>
    </source>
</evidence>
<feature type="compositionally biased region" description="Basic and acidic residues" evidence="1">
    <location>
        <begin position="114"/>
        <end position="128"/>
    </location>
</feature>
<organism evidence="2 3">
    <name type="scientific">Morus notabilis</name>
    <dbReference type="NCBI Taxonomy" id="981085"/>
    <lineage>
        <taxon>Eukaryota</taxon>
        <taxon>Viridiplantae</taxon>
        <taxon>Streptophyta</taxon>
        <taxon>Embryophyta</taxon>
        <taxon>Tracheophyta</taxon>
        <taxon>Spermatophyta</taxon>
        <taxon>Magnoliopsida</taxon>
        <taxon>eudicotyledons</taxon>
        <taxon>Gunneridae</taxon>
        <taxon>Pentapetalae</taxon>
        <taxon>rosids</taxon>
        <taxon>fabids</taxon>
        <taxon>Rosales</taxon>
        <taxon>Moraceae</taxon>
        <taxon>Moreae</taxon>
        <taxon>Morus</taxon>
    </lineage>
</organism>
<dbReference type="AlphaFoldDB" id="W9QRC8"/>
<sequence length="145" mass="15898">MRNQIGGVHEVLRQLEDLMGRRLAQPENAPEQGEVVPRDRNGPNPGDLLQGGPIVTNPVADEVAPPRDGGPEVGRRPREAAGVVGRGLDERGRRRGPVRPPDLGWEHQAGPVREPPRERGGRLDREPNLDWGPMGARRGNHLDPK</sequence>
<feature type="compositionally biased region" description="Basic and acidic residues" evidence="1">
    <location>
        <begin position="69"/>
        <end position="79"/>
    </location>
</feature>
<protein>
    <submittedName>
        <fullName evidence="2">Uncharacterized protein</fullName>
    </submittedName>
</protein>